<sequence length="443" mass="49551">MTKARAAPREEGLEPAKLLLAVVLAALSVVMYIGRVPGHDHLPVRETPFEYHYMNGLFSEETLAKLDSLIEEQKSFKTAVADQTAEVDNIGEALPIDHPGCGHPLMTPDLNFSRCMLPSRVDIARHFLSTGGPGSFQERYESSVPRLMSFIAYLFKELDSPAIRSLFDDPQYVAKATDVCRGRSVFDPIQLNLIVMVPGQELPMHFDVPWLWGATRFALPQWLLVVMEQSQLWADRSVPQIQGVSWLHDSKEEGGEFFFYPDGPGGDAVAVPSRRNSAIVLDGCRAIHGVRRFKPGHSVPPMDRKEPNELRRTASGEWDLVANGETLRSYNTSDFRISLVWRARCFTDEAEKARWATQEANELKLPAVLDKLDADLRKRGVLAPNQPRPEPLEFATMLLSTYVPYPNDPITVGILGRNLCMAPRILPAWLRPAGQAVVDLLCQ</sequence>
<evidence type="ECO:0000313" key="1">
    <source>
        <dbReference type="EMBL" id="KAA0168974.1"/>
    </source>
</evidence>
<reference evidence="1 2" key="1">
    <citation type="submission" date="2019-07" db="EMBL/GenBank/DDBJ databases">
        <title>Genomes of Cafeteria roenbergensis.</title>
        <authorList>
            <person name="Fischer M.G."/>
            <person name="Hackl T."/>
            <person name="Roman M."/>
        </authorList>
    </citation>
    <scope>NUCLEOTIDE SEQUENCE [LARGE SCALE GENOMIC DNA]</scope>
    <source>
        <strain evidence="1 2">Cflag</strain>
    </source>
</reference>
<name>A0A5A8DWC7_CAFRO</name>
<dbReference type="EMBL" id="VLTM01000001">
    <property type="protein sequence ID" value="KAA0168974.1"/>
    <property type="molecule type" value="Genomic_DNA"/>
</dbReference>
<dbReference type="AlphaFoldDB" id="A0A5A8DWC7"/>
<comment type="caution">
    <text evidence="1">The sequence shown here is derived from an EMBL/GenBank/DDBJ whole genome shotgun (WGS) entry which is preliminary data.</text>
</comment>
<organism evidence="1 2">
    <name type="scientific">Cafeteria roenbergensis</name>
    <name type="common">Marine flagellate</name>
    <dbReference type="NCBI Taxonomy" id="33653"/>
    <lineage>
        <taxon>Eukaryota</taxon>
        <taxon>Sar</taxon>
        <taxon>Stramenopiles</taxon>
        <taxon>Bigyra</taxon>
        <taxon>Opalozoa</taxon>
        <taxon>Bicosoecida</taxon>
        <taxon>Cafeteriaceae</taxon>
        <taxon>Cafeteria</taxon>
    </lineage>
</organism>
<proteinExistence type="predicted"/>
<protein>
    <submittedName>
        <fullName evidence="1">Uncharacterized protein</fullName>
    </submittedName>
</protein>
<gene>
    <name evidence="1" type="ORF">FNF31_00135</name>
</gene>
<accession>A0A5A8DWC7</accession>
<dbReference type="Proteomes" id="UP000325113">
    <property type="component" value="Unassembled WGS sequence"/>
</dbReference>
<evidence type="ECO:0000313" key="2">
    <source>
        <dbReference type="Proteomes" id="UP000325113"/>
    </source>
</evidence>